<dbReference type="Pfam" id="PF12855">
    <property type="entry name" value="Ecl1"/>
    <property type="match status" value="1"/>
</dbReference>
<dbReference type="EMBL" id="KE145368">
    <property type="protein sequence ID" value="EPE28739.1"/>
    <property type="molecule type" value="Genomic_DNA"/>
</dbReference>
<dbReference type="OMA" id="FIPHDDM"/>
<feature type="compositionally biased region" description="Polar residues" evidence="1">
    <location>
        <begin position="86"/>
        <end position="126"/>
    </location>
</feature>
<dbReference type="STRING" id="1116229.S3CUT3"/>
<protein>
    <recommendedName>
        <fullName evidence="4">Life-span regulatory factor domain-containing protein</fullName>
    </recommendedName>
</protein>
<dbReference type="HOGENOM" id="CLU_1111612_0_0_1"/>
<evidence type="ECO:0000313" key="3">
    <source>
        <dbReference type="Proteomes" id="UP000016922"/>
    </source>
</evidence>
<evidence type="ECO:0008006" key="4">
    <source>
        <dbReference type="Google" id="ProtNLM"/>
    </source>
</evidence>
<proteinExistence type="predicted"/>
<gene>
    <name evidence="2" type="ORF">GLAREA_09860</name>
</gene>
<keyword evidence="3" id="KW-1185">Reference proteome</keyword>
<feature type="compositionally biased region" description="Low complexity" evidence="1">
    <location>
        <begin position="52"/>
        <end position="61"/>
    </location>
</feature>
<evidence type="ECO:0000256" key="1">
    <source>
        <dbReference type="SAM" id="MobiDB-lite"/>
    </source>
</evidence>
<dbReference type="AlphaFoldDB" id="S3CUT3"/>
<dbReference type="Proteomes" id="UP000016922">
    <property type="component" value="Unassembled WGS sequence"/>
</dbReference>
<dbReference type="KEGG" id="glz:GLAREA_09860"/>
<dbReference type="eggNOG" id="ENOG502R8KJ">
    <property type="taxonomic scope" value="Eukaryota"/>
</dbReference>
<feature type="compositionally biased region" description="Pro residues" evidence="1">
    <location>
        <begin position="62"/>
        <end position="71"/>
    </location>
</feature>
<name>S3CUT3_GLAL2</name>
<dbReference type="RefSeq" id="XP_008084647.1">
    <property type="nucleotide sequence ID" value="XM_008086456.1"/>
</dbReference>
<dbReference type="OrthoDB" id="3599883at2759"/>
<feature type="region of interest" description="Disordered" evidence="1">
    <location>
        <begin position="50"/>
        <end position="155"/>
    </location>
</feature>
<feature type="region of interest" description="Disordered" evidence="1">
    <location>
        <begin position="223"/>
        <end position="252"/>
    </location>
</feature>
<evidence type="ECO:0000313" key="2">
    <source>
        <dbReference type="EMBL" id="EPE28739.1"/>
    </source>
</evidence>
<organism evidence="2 3">
    <name type="scientific">Glarea lozoyensis (strain ATCC 20868 / MF5171)</name>
    <dbReference type="NCBI Taxonomy" id="1116229"/>
    <lineage>
        <taxon>Eukaryota</taxon>
        <taxon>Fungi</taxon>
        <taxon>Dikarya</taxon>
        <taxon>Ascomycota</taxon>
        <taxon>Pezizomycotina</taxon>
        <taxon>Leotiomycetes</taxon>
        <taxon>Helotiales</taxon>
        <taxon>Helotiaceae</taxon>
        <taxon>Glarea</taxon>
    </lineage>
</organism>
<sequence>MSQSRRRAMDMDARAPEKESVTMLMSCEKEFQASNNTFLYCSEACRIHDTQSSQPSPYFAPSSPPPSPYPMPSSSTEGPDIIPRFSPTQSRPRSYFNSDPYPSSSYQSHPTYTPSPPSQASHTYNPPSALHSLRSLATALPRHEPESPPSSISRTSSAIFNYMPFTTSKTTQTAYQTPGNSYSGTTYTASQSSGRSREDLYSYGRSYGTSNGVAYANVGGMGMDRPLPPRNPGPYGHRPRSIDLVTPYGGGS</sequence>
<dbReference type="InterPro" id="IPR024368">
    <property type="entry name" value="Ecl1/2/3"/>
</dbReference>
<reference evidence="2 3" key="1">
    <citation type="journal article" date="2013" name="BMC Genomics">
        <title>Genomics-driven discovery of the pneumocandin biosynthetic gene cluster in the fungus Glarea lozoyensis.</title>
        <authorList>
            <person name="Chen L."/>
            <person name="Yue Q."/>
            <person name="Zhang X."/>
            <person name="Xiang M."/>
            <person name="Wang C."/>
            <person name="Li S."/>
            <person name="Che Y."/>
            <person name="Ortiz-Lopez F.J."/>
            <person name="Bills G.F."/>
            <person name="Liu X."/>
            <person name="An Z."/>
        </authorList>
    </citation>
    <scope>NUCLEOTIDE SEQUENCE [LARGE SCALE GENOMIC DNA]</scope>
    <source>
        <strain evidence="3">ATCC 20868 / MF5171</strain>
    </source>
</reference>
<accession>S3CUT3</accession>
<dbReference type="GeneID" id="19468907"/>